<reference evidence="3 4" key="1">
    <citation type="submission" date="2018-10" db="EMBL/GenBank/DDBJ databases">
        <title>Draft genome sequence of the microsporidian Tubulinosema ratisbonensis.</title>
        <authorList>
            <person name="Polonais V."/>
            <person name="Peyretaillade E."/>
            <person name="Niehus S."/>
            <person name="Wawrzyniak I."/>
            <person name="Franchet A."/>
            <person name="Gaspin C."/>
            <person name="Reichstadt M."/>
            <person name="Belser C."/>
            <person name="Labadie K."/>
            <person name="Delbac F."/>
            <person name="Ferrandon D."/>
        </authorList>
    </citation>
    <scope>NUCLEOTIDE SEQUENCE [LARGE SCALE GENOMIC DNA]</scope>
    <source>
        <strain evidence="3 4">Franzen</strain>
    </source>
</reference>
<name>A0A437AIC9_9MICR</name>
<evidence type="ECO:0000313" key="4">
    <source>
        <dbReference type="Proteomes" id="UP000282876"/>
    </source>
</evidence>
<accession>A0A437AIC9</accession>
<feature type="transmembrane region" description="Helical" evidence="2">
    <location>
        <begin position="41"/>
        <end position="61"/>
    </location>
</feature>
<keyword evidence="2" id="KW-0812">Transmembrane</keyword>
<keyword evidence="4" id="KW-1185">Reference proteome</keyword>
<feature type="region of interest" description="Disordered" evidence="1">
    <location>
        <begin position="1"/>
        <end position="25"/>
    </location>
</feature>
<sequence length="74" mass="8887">MSQNKNKTLKNELKDKHLNRNQTNSKHEQIAKILEYINESLLSFFILFILLHMNVIIKNLLYLKLYIILRAVNF</sequence>
<comment type="caution">
    <text evidence="3">The sequence shown here is derived from an EMBL/GenBank/DDBJ whole genome shotgun (WGS) entry which is preliminary data.</text>
</comment>
<proteinExistence type="predicted"/>
<keyword evidence="2" id="KW-1133">Transmembrane helix</keyword>
<organism evidence="3 4">
    <name type="scientific">Tubulinosema ratisbonensis</name>
    <dbReference type="NCBI Taxonomy" id="291195"/>
    <lineage>
        <taxon>Eukaryota</taxon>
        <taxon>Fungi</taxon>
        <taxon>Fungi incertae sedis</taxon>
        <taxon>Microsporidia</taxon>
        <taxon>Tubulinosematoidea</taxon>
        <taxon>Tubulinosematidae</taxon>
        <taxon>Tubulinosema</taxon>
    </lineage>
</organism>
<dbReference type="EMBL" id="RCSS01000765">
    <property type="protein sequence ID" value="RVD90819.1"/>
    <property type="molecule type" value="Genomic_DNA"/>
</dbReference>
<dbReference type="AlphaFoldDB" id="A0A437AIC9"/>
<dbReference type="VEuPathDB" id="MicrosporidiaDB:TUBRATIS_27500"/>
<keyword evidence="2" id="KW-0472">Membrane</keyword>
<evidence type="ECO:0000313" key="3">
    <source>
        <dbReference type="EMBL" id="RVD90819.1"/>
    </source>
</evidence>
<feature type="compositionally biased region" description="Basic and acidic residues" evidence="1">
    <location>
        <begin position="9"/>
        <end position="18"/>
    </location>
</feature>
<protein>
    <submittedName>
        <fullName evidence="3">Uncharacterized protein</fullName>
    </submittedName>
</protein>
<feature type="non-terminal residue" evidence="3">
    <location>
        <position position="74"/>
    </location>
</feature>
<dbReference type="Proteomes" id="UP000282876">
    <property type="component" value="Unassembled WGS sequence"/>
</dbReference>
<evidence type="ECO:0000256" key="2">
    <source>
        <dbReference type="SAM" id="Phobius"/>
    </source>
</evidence>
<evidence type="ECO:0000256" key="1">
    <source>
        <dbReference type="SAM" id="MobiDB-lite"/>
    </source>
</evidence>
<gene>
    <name evidence="3" type="ORF">TUBRATIS_27500</name>
</gene>